<reference evidence="2 3" key="1">
    <citation type="journal article" date="2012" name="Genome Biol.">
        <title>Genome and low-iron response of an oceanic diatom adapted to chronic iron limitation.</title>
        <authorList>
            <person name="Lommer M."/>
            <person name="Specht M."/>
            <person name="Roy A.S."/>
            <person name="Kraemer L."/>
            <person name="Andreson R."/>
            <person name="Gutowska M.A."/>
            <person name="Wolf J."/>
            <person name="Bergner S.V."/>
            <person name="Schilhabel M.B."/>
            <person name="Klostermeier U.C."/>
            <person name="Beiko R.G."/>
            <person name="Rosenstiel P."/>
            <person name="Hippler M."/>
            <person name="Laroche J."/>
        </authorList>
    </citation>
    <scope>NUCLEOTIDE SEQUENCE [LARGE SCALE GENOMIC DNA]</scope>
    <source>
        <strain evidence="2 3">CCMP1005</strain>
    </source>
</reference>
<dbReference type="EMBL" id="AGNL01003869">
    <property type="protein sequence ID" value="EJK74204.1"/>
    <property type="molecule type" value="Genomic_DNA"/>
</dbReference>
<accession>K0TAV4</accession>
<proteinExistence type="predicted"/>
<protein>
    <submittedName>
        <fullName evidence="2">Uncharacterized protein</fullName>
    </submittedName>
</protein>
<dbReference type="Proteomes" id="UP000266841">
    <property type="component" value="Unassembled WGS sequence"/>
</dbReference>
<dbReference type="AlphaFoldDB" id="K0TAV4"/>
<organism evidence="2 3">
    <name type="scientific">Thalassiosira oceanica</name>
    <name type="common">Marine diatom</name>
    <dbReference type="NCBI Taxonomy" id="159749"/>
    <lineage>
        <taxon>Eukaryota</taxon>
        <taxon>Sar</taxon>
        <taxon>Stramenopiles</taxon>
        <taxon>Ochrophyta</taxon>
        <taxon>Bacillariophyta</taxon>
        <taxon>Coscinodiscophyceae</taxon>
        <taxon>Thalassiosirophycidae</taxon>
        <taxon>Thalassiosirales</taxon>
        <taxon>Thalassiosiraceae</taxon>
        <taxon>Thalassiosira</taxon>
    </lineage>
</organism>
<sequence length="87" mass="9400">DRRGEVGGRALYPRVLLLLLLLAVRRRPIAFFGRTVDIFVRRVGPPVAVPELPQRVPAASPDERPGLVGHGTAAAEVRDLDVPSLGD</sequence>
<feature type="non-terminal residue" evidence="2">
    <location>
        <position position="1"/>
    </location>
</feature>
<comment type="caution">
    <text evidence="2">The sequence shown here is derived from an EMBL/GenBank/DDBJ whole genome shotgun (WGS) entry which is preliminary data.</text>
</comment>
<evidence type="ECO:0000313" key="3">
    <source>
        <dbReference type="Proteomes" id="UP000266841"/>
    </source>
</evidence>
<keyword evidence="3" id="KW-1185">Reference proteome</keyword>
<evidence type="ECO:0000256" key="1">
    <source>
        <dbReference type="SAM" id="MobiDB-lite"/>
    </source>
</evidence>
<evidence type="ECO:0000313" key="2">
    <source>
        <dbReference type="EMBL" id="EJK74204.1"/>
    </source>
</evidence>
<gene>
    <name evidence="2" type="ORF">THAOC_04130</name>
</gene>
<feature type="region of interest" description="Disordered" evidence="1">
    <location>
        <begin position="56"/>
        <end position="87"/>
    </location>
</feature>
<name>K0TAV4_THAOC</name>